<dbReference type="EMBL" id="JALKFT010000008">
    <property type="protein sequence ID" value="MCK9876195.1"/>
    <property type="molecule type" value="Genomic_DNA"/>
</dbReference>
<dbReference type="Gene3D" id="1.20.1260.10">
    <property type="match status" value="1"/>
</dbReference>
<keyword evidence="5" id="KW-1185">Reference proteome</keyword>
<dbReference type="InterPro" id="IPR006311">
    <property type="entry name" value="TAT_signal"/>
</dbReference>
<reference evidence="4 5" key="1">
    <citation type="submission" date="2022-04" db="EMBL/GenBank/DDBJ databases">
        <title>Genome diversity in the genus Frankia.</title>
        <authorList>
            <person name="Carlos-Shanley C."/>
            <person name="Hahn D."/>
        </authorList>
    </citation>
    <scope>NUCLEOTIDE SEQUENCE [LARGE SCALE GENOMIC DNA]</scope>
    <source>
        <strain evidence="4 5">Ag45/Mut15</strain>
    </source>
</reference>
<organism evidence="4 5">
    <name type="scientific">Frankia umida</name>
    <dbReference type="NCBI Taxonomy" id="573489"/>
    <lineage>
        <taxon>Bacteria</taxon>
        <taxon>Bacillati</taxon>
        <taxon>Actinomycetota</taxon>
        <taxon>Actinomycetes</taxon>
        <taxon>Frankiales</taxon>
        <taxon>Frankiaceae</taxon>
        <taxon>Frankia</taxon>
    </lineage>
</organism>
<proteinExistence type="predicted"/>
<feature type="region of interest" description="Disordered" evidence="1">
    <location>
        <begin position="102"/>
        <end position="132"/>
    </location>
</feature>
<evidence type="ECO:0000259" key="3">
    <source>
        <dbReference type="Pfam" id="PF14530"/>
    </source>
</evidence>
<dbReference type="InterPro" id="IPR009078">
    <property type="entry name" value="Ferritin-like_SF"/>
</dbReference>
<dbReference type="SUPFAM" id="SSF47240">
    <property type="entry name" value="Ferritin-like"/>
    <property type="match status" value="1"/>
</dbReference>
<feature type="chain" id="PRO_5045798407" evidence="2">
    <location>
        <begin position="30"/>
        <end position="391"/>
    </location>
</feature>
<evidence type="ECO:0000313" key="5">
    <source>
        <dbReference type="Proteomes" id="UP001201873"/>
    </source>
</evidence>
<accession>A0ABT0JXC3</accession>
<dbReference type="Proteomes" id="UP001201873">
    <property type="component" value="Unassembled WGS sequence"/>
</dbReference>
<dbReference type="RefSeq" id="WP_248824511.1">
    <property type="nucleotide sequence ID" value="NZ_JALKFT010000008.1"/>
</dbReference>
<keyword evidence="2" id="KW-0732">Signal</keyword>
<sequence>MDSAQRTPASRRRVLAGLGTIALAAVAGAGCSRTGSTGAGVPGRALSAADVAAARAAVTRAAALAVAYGAAAQRHPARRALFETLRDHHEVAVTTVAAQVPAAAPTTAPSATATGPTGRPTTAAPTQASGEVPADLLPAGTDDSPAALHATIETLYGAESAAATTARGDALEVSGLLAPLFASLFAAGNAQSELLDRDGDPALATATITPTASPAATASATSAASAANPTAARVAAPPPQAAILRALTTMLAASHGAIYATATAGGALAPQAATAAGALARQRAREGWLAHLRLRDQLIAQIEARGGAPVPALAAYRLPTTPVDVPTALRLLSQVEDVCAATAHDATAQVGTDLRALTVDALAGMALRAQRARLAAGASPATASRALPGAT</sequence>
<gene>
    <name evidence="4" type="ORF">MXD59_10475</name>
</gene>
<feature type="signal peptide" evidence="2">
    <location>
        <begin position="1"/>
        <end position="29"/>
    </location>
</feature>
<name>A0ABT0JXC3_9ACTN</name>
<protein>
    <submittedName>
        <fullName evidence="4">Ferritin-like domain-containing protein</fullName>
    </submittedName>
</protein>
<dbReference type="PROSITE" id="PS51257">
    <property type="entry name" value="PROKAR_LIPOPROTEIN"/>
    <property type="match status" value="1"/>
</dbReference>
<feature type="domain" description="DUF4439" evidence="3">
    <location>
        <begin position="246"/>
        <end position="390"/>
    </location>
</feature>
<feature type="compositionally biased region" description="Low complexity" evidence="1">
    <location>
        <begin position="102"/>
        <end position="128"/>
    </location>
</feature>
<evidence type="ECO:0000256" key="1">
    <source>
        <dbReference type="SAM" id="MobiDB-lite"/>
    </source>
</evidence>
<dbReference type="InterPro" id="IPR012347">
    <property type="entry name" value="Ferritin-like"/>
</dbReference>
<dbReference type="Pfam" id="PF14530">
    <property type="entry name" value="DUF4439"/>
    <property type="match status" value="1"/>
</dbReference>
<dbReference type="InterPro" id="IPR029447">
    <property type="entry name" value="DUF4439"/>
</dbReference>
<evidence type="ECO:0000256" key="2">
    <source>
        <dbReference type="SAM" id="SignalP"/>
    </source>
</evidence>
<evidence type="ECO:0000313" key="4">
    <source>
        <dbReference type="EMBL" id="MCK9876195.1"/>
    </source>
</evidence>
<dbReference type="PROSITE" id="PS51318">
    <property type="entry name" value="TAT"/>
    <property type="match status" value="1"/>
</dbReference>
<comment type="caution">
    <text evidence="4">The sequence shown here is derived from an EMBL/GenBank/DDBJ whole genome shotgun (WGS) entry which is preliminary data.</text>
</comment>